<dbReference type="Proteomes" id="UP001497516">
    <property type="component" value="Chromosome 4"/>
</dbReference>
<reference evidence="2 3" key="1">
    <citation type="submission" date="2024-04" db="EMBL/GenBank/DDBJ databases">
        <authorList>
            <person name="Fracassetti M."/>
        </authorList>
    </citation>
    <scope>NUCLEOTIDE SEQUENCE [LARGE SCALE GENOMIC DNA]</scope>
</reference>
<feature type="compositionally biased region" description="Basic and acidic residues" evidence="1">
    <location>
        <begin position="86"/>
        <end position="97"/>
    </location>
</feature>
<proteinExistence type="predicted"/>
<evidence type="ECO:0000256" key="1">
    <source>
        <dbReference type="SAM" id="MobiDB-lite"/>
    </source>
</evidence>
<gene>
    <name evidence="2" type="ORF">LTRI10_LOCUS25033</name>
</gene>
<accession>A0AAV2EDG2</accession>
<evidence type="ECO:0000313" key="2">
    <source>
        <dbReference type="EMBL" id="CAL1383782.1"/>
    </source>
</evidence>
<name>A0AAV2EDG2_9ROSI</name>
<dbReference type="EMBL" id="OZ034817">
    <property type="protein sequence ID" value="CAL1383782.1"/>
    <property type="molecule type" value="Genomic_DNA"/>
</dbReference>
<dbReference type="AlphaFoldDB" id="A0AAV2EDG2"/>
<protein>
    <submittedName>
        <fullName evidence="2">Uncharacterized protein</fullName>
    </submittedName>
</protein>
<feature type="region of interest" description="Disordered" evidence="1">
    <location>
        <begin position="62"/>
        <end position="114"/>
    </location>
</feature>
<sequence>MVLNNAQLHPAVTFSNKVFRKDKENSRLLRRLGVDLHDKVTLCNIHDDLKAQHVCARLDANTGPSKPVTGLGGEHINDGGGASSSRIREEDEVFKEPEENDDIYDYDPPPEYPF</sequence>
<evidence type="ECO:0000313" key="3">
    <source>
        <dbReference type="Proteomes" id="UP001497516"/>
    </source>
</evidence>
<keyword evidence="3" id="KW-1185">Reference proteome</keyword>
<organism evidence="2 3">
    <name type="scientific">Linum trigynum</name>
    <dbReference type="NCBI Taxonomy" id="586398"/>
    <lineage>
        <taxon>Eukaryota</taxon>
        <taxon>Viridiplantae</taxon>
        <taxon>Streptophyta</taxon>
        <taxon>Embryophyta</taxon>
        <taxon>Tracheophyta</taxon>
        <taxon>Spermatophyta</taxon>
        <taxon>Magnoliopsida</taxon>
        <taxon>eudicotyledons</taxon>
        <taxon>Gunneridae</taxon>
        <taxon>Pentapetalae</taxon>
        <taxon>rosids</taxon>
        <taxon>fabids</taxon>
        <taxon>Malpighiales</taxon>
        <taxon>Linaceae</taxon>
        <taxon>Linum</taxon>
    </lineage>
</organism>
<feature type="compositionally biased region" description="Gly residues" evidence="1">
    <location>
        <begin position="70"/>
        <end position="82"/>
    </location>
</feature>